<proteinExistence type="predicted"/>
<evidence type="ECO:0000313" key="2">
    <source>
        <dbReference type="Proteomes" id="UP000245252"/>
    </source>
</evidence>
<protein>
    <submittedName>
        <fullName evidence="1">Uncharacterized protein</fullName>
    </submittedName>
</protein>
<comment type="caution">
    <text evidence="1">The sequence shown here is derived from an EMBL/GenBank/DDBJ whole genome shotgun (WGS) entry which is preliminary data.</text>
</comment>
<reference evidence="1 2" key="1">
    <citation type="submission" date="2018-05" db="EMBL/GenBank/DDBJ databases">
        <title>The draft genome of strain NS-104.</title>
        <authorList>
            <person name="Hang P."/>
            <person name="Jiang J."/>
        </authorList>
    </citation>
    <scope>NUCLEOTIDE SEQUENCE [LARGE SCALE GENOMIC DNA]</scope>
    <source>
        <strain evidence="1 2">NS-104</strain>
    </source>
</reference>
<dbReference type="OrthoDB" id="7916466at2"/>
<name>A0A2U2DFL7_9HYPH</name>
<gene>
    <name evidence="1" type="ORF">DEM27_33075</name>
</gene>
<dbReference type="EMBL" id="QFBC01000041">
    <property type="protein sequence ID" value="PWE52051.1"/>
    <property type="molecule type" value="Genomic_DNA"/>
</dbReference>
<sequence length="96" mass="10691">MMSLQEQISQLVEELRANVASGSPLMTGEQRILAARLLTLGKLALNIEHELQFYRLEDAGRIGRATVEQLAGEAMGNMMFDTADKVVRPDFRGKRS</sequence>
<accession>A0A2U2DFL7</accession>
<organism evidence="1 2">
    <name type="scientific">Metarhizobium album</name>
    <dbReference type="NCBI Taxonomy" id="2182425"/>
    <lineage>
        <taxon>Bacteria</taxon>
        <taxon>Pseudomonadati</taxon>
        <taxon>Pseudomonadota</taxon>
        <taxon>Alphaproteobacteria</taxon>
        <taxon>Hyphomicrobiales</taxon>
        <taxon>Rhizobiaceae</taxon>
        <taxon>Metarhizobium</taxon>
    </lineage>
</organism>
<keyword evidence="2" id="KW-1185">Reference proteome</keyword>
<dbReference type="Proteomes" id="UP000245252">
    <property type="component" value="Unassembled WGS sequence"/>
</dbReference>
<dbReference type="AlphaFoldDB" id="A0A2U2DFL7"/>
<evidence type="ECO:0000313" key="1">
    <source>
        <dbReference type="EMBL" id="PWE52051.1"/>
    </source>
</evidence>
<dbReference type="RefSeq" id="WP_109462476.1">
    <property type="nucleotide sequence ID" value="NZ_QFBC01000041.1"/>
</dbReference>